<protein>
    <submittedName>
        <fullName evidence="2">Uncharacterized protein</fullName>
    </submittedName>
</protein>
<dbReference type="PROSITE" id="PS51257">
    <property type="entry name" value="PROKAR_LIPOPROTEIN"/>
    <property type="match status" value="1"/>
</dbReference>
<feature type="chain" id="PRO_5046440012" evidence="1">
    <location>
        <begin position="22"/>
        <end position="186"/>
    </location>
</feature>
<evidence type="ECO:0000313" key="3">
    <source>
        <dbReference type="Proteomes" id="UP001596977"/>
    </source>
</evidence>
<keyword evidence="3" id="KW-1185">Reference proteome</keyword>
<sequence length="186" mass="20781">MRITGAVAAMIATACAVPAEAQAIYSGNCDRARALQREQTVDRLVPSAKYQGVYMERWRTQPACQSLLMFRYLLVRTRLDSSRVEYRLTRESYNVAQAGESCSPEVSVRNKAIYGDVAFTTKVVERGGVCDFLLESAWRHRAQVDSKWADDWSETVQVAAPYLMVSRRAHSGLIMVSPIALTPDPT</sequence>
<proteinExistence type="predicted"/>
<organism evidence="2 3">
    <name type="scientific">Sphingomonas canadensis</name>
    <dbReference type="NCBI Taxonomy" id="1219257"/>
    <lineage>
        <taxon>Bacteria</taxon>
        <taxon>Pseudomonadati</taxon>
        <taxon>Pseudomonadota</taxon>
        <taxon>Alphaproteobacteria</taxon>
        <taxon>Sphingomonadales</taxon>
        <taxon>Sphingomonadaceae</taxon>
        <taxon>Sphingomonas</taxon>
    </lineage>
</organism>
<evidence type="ECO:0000313" key="2">
    <source>
        <dbReference type="EMBL" id="MFD0948681.1"/>
    </source>
</evidence>
<evidence type="ECO:0000256" key="1">
    <source>
        <dbReference type="SAM" id="SignalP"/>
    </source>
</evidence>
<keyword evidence="1" id="KW-0732">Signal</keyword>
<gene>
    <name evidence="2" type="ORF">ACFQ1E_20240</name>
</gene>
<name>A0ABW3HG40_9SPHN</name>
<dbReference type="Proteomes" id="UP001596977">
    <property type="component" value="Unassembled WGS sequence"/>
</dbReference>
<dbReference type="RefSeq" id="WP_264946621.1">
    <property type="nucleotide sequence ID" value="NZ_JAPDRA010000017.1"/>
</dbReference>
<reference evidence="3" key="1">
    <citation type="journal article" date="2019" name="Int. J. Syst. Evol. Microbiol.">
        <title>The Global Catalogue of Microorganisms (GCM) 10K type strain sequencing project: providing services to taxonomists for standard genome sequencing and annotation.</title>
        <authorList>
            <consortium name="The Broad Institute Genomics Platform"/>
            <consortium name="The Broad Institute Genome Sequencing Center for Infectious Disease"/>
            <person name="Wu L."/>
            <person name="Ma J."/>
        </authorList>
    </citation>
    <scope>NUCLEOTIDE SEQUENCE [LARGE SCALE GENOMIC DNA]</scope>
    <source>
        <strain evidence="3">CCUG 62982</strain>
    </source>
</reference>
<feature type="signal peptide" evidence="1">
    <location>
        <begin position="1"/>
        <end position="21"/>
    </location>
</feature>
<comment type="caution">
    <text evidence="2">The sequence shown here is derived from an EMBL/GenBank/DDBJ whole genome shotgun (WGS) entry which is preliminary data.</text>
</comment>
<dbReference type="EMBL" id="JBHTJG010000016">
    <property type="protein sequence ID" value="MFD0948681.1"/>
    <property type="molecule type" value="Genomic_DNA"/>
</dbReference>
<accession>A0ABW3HG40</accession>